<feature type="domain" description="Pirin N-terminal" evidence="3">
    <location>
        <begin position="53"/>
        <end position="118"/>
    </location>
</feature>
<keyword evidence="5" id="KW-1185">Reference proteome</keyword>
<evidence type="ECO:0000256" key="2">
    <source>
        <dbReference type="RuleBase" id="RU003457"/>
    </source>
</evidence>
<evidence type="ECO:0000313" key="5">
    <source>
        <dbReference type="Proteomes" id="UP000261905"/>
    </source>
</evidence>
<evidence type="ECO:0000256" key="1">
    <source>
        <dbReference type="ARBA" id="ARBA00008416"/>
    </source>
</evidence>
<evidence type="ECO:0000313" key="4">
    <source>
        <dbReference type="EMBL" id="REK71624.1"/>
    </source>
</evidence>
<dbReference type="PANTHER" id="PTHR43212">
    <property type="entry name" value="QUERCETIN 2,3-DIOXYGENASE"/>
    <property type="match status" value="1"/>
</dbReference>
<dbReference type="InterPro" id="IPR014710">
    <property type="entry name" value="RmlC-like_jellyroll"/>
</dbReference>
<dbReference type="InterPro" id="IPR012093">
    <property type="entry name" value="Pirin"/>
</dbReference>
<dbReference type="OrthoDB" id="321327at2"/>
<name>A0A371P6N7_9BACL</name>
<comment type="caution">
    <text evidence="4">The sequence shown here is derived from an EMBL/GenBank/DDBJ whole genome shotgun (WGS) entry which is preliminary data.</text>
</comment>
<dbReference type="Proteomes" id="UP000261905">
    <property type="component" value="Unassembled WGS sequence"/>
</dbReference>
<dbReference type="RefSeq" id="WP_116048953.1">
    <property type="nucleotide sequence ID" value="NZ_QUBQ01000005.1"/>
</dbReference>
<evidence type="ECO:0000259" key="3">
    <source>
        <dbReference type="Pfam" id="PF02678"/>
    </source>
</evidence>
<dbReference type="PANTHER" id="PTHR43212:SF3">
    <property type="entry name" value="QUERCETIN 2,3-DIOXYGENASE"/>
    <property type="match status" value="1"/>
</dbReference>
<gene>
    <name evidence="4" type="ORF">DX130_21805</name>
</gene>
<organism evidence="4 5">
    <name type="scientific">Paenibacillus paeoniae</name>
    <dbReference type="NCBI Taxonomy" id="2292705"/>
    <lineage>
        <taxon>Bacteria</taxon>
        <taxon>Bacillati</taxon>
        <taxon>Bacillota</taxon>
        <taxon>Bacilli</taxon>
        <taxon>Bacillales</taxon>
        <taxon>Paenibacillaceae</taxon>
        <taxon>Paenibacillus</taxon>
    </lineage>
</organism>
<dbReference type="AlphaFoldDB" id="A0A371P6N7"/>
<protein>
    <submittedName>
        <fullName evidence="4">Pirin</fullName>
    </submittedName>
</protein>
<accession>A0A371P6N7</accession>
<dbReference type="EMBL" id="QUBQ01000005">
    <property type="protein sequence ID" value="REK71624.1"/>
    <property type="molecule type" value="Genomic_DNA"/>
</dbReference>
<reference evidence="4 5" key="1">
    <citation type="submission" date="2018-08" db="EMBL/GenBank/DDBJ databases">
        <title>Paenibacillus sp. M4BSY-1, whole genome shotgun sequence.</title>
        <authorList>
            <person name="Tuo L."/>
        </authorList>
    </citation>
    <scope>NUCLEOTIDE SEQUENCE [LARGE SCALE GENOMIC DNA]</scope>
    <source>
        <strain evidence="4 5">M4BSY-1</strain>
    </source>
</reference>
<dbReference type="InterPro" id="IPR003829">
    <property type="entry name" value="Pirin_N_dom"/>
</dbReference>
<dbReference type="InterPro" id="IPR011051">
    <property type="entry name" value="RmlC_Cupin_sf"/>
</dbReference>
<dbReference type="SUPFAM" id="SSF51182">
    <property type="entry name" value="RmlC-like cupins"/>
    <property type="match status" value="1"/>
</dbReference>
<dbReference type="Pfam" id="PF02678">
    <property type="entry name" value="Pirin"/>
    <property type="match status" value="1"/>
</dbReference>
<sequence length="259" mass="28218">MQTMVYGPTLQTAGTFDGGKITEQKPIGFPGENSVVKRVGPLFYWAWAKTAVEGYIPLHPHQAFEIMTYVVSGQAQHGDTLGTRSTIGAGGVQLMQTGSGVSHEERFVGPDMEGFQIWFEPHFEKALKTAPTYNQYEHEQFPEESGDGYLKKTVIGDGSPLSITVDARMWDVVVDAGRSYSHPVSGGRALTALAIRGGGTWLEGEGMGSQATPFNPKDFIVARADDDHDVTIKAGEDAPLRLILIDVPTTVDYPLYPKR</sequence>
<comment type="similarity">
    <text evidence="1 2">Belongs to the pirin family.</text>
</comment>
<proteinExistence type="inferred from homology"/>
<dbReference type="Gene3D" id="2.60.120.10">
    <property type="entry name" value="Jelly Rolls"/>
    <property type="match status" value="1"/>
</dbReference>